<dbReference type="GO" id="GO:0051015">
    <property type="term" value="F:actin filament binding"/>
    <property type="evidence" value="ECO:0000318"/>
    <property type="project" value="GO_Central"/>
</dbReference>
<proteinExistence type="predicted"/>
<dbReference type="InterPro" id="IPR036872">
    <property type="entry name" value="CH_dom_sf"/>
</dbReference>
<dbReference type="PANTHER" id="PTHR46756:SF18">
    <property type="entry name" value="GAS2-LIKE PROTEIN PICKLED EGGS"/>
    <property type="match status" value="1"/>
</dbReference>
<feature type="region of interest" description="Disordered" evidence="1">
    <location>
        <begin position="394"/>
        <end position="428"/>
    </location>
</feature>
<dbReference type="CDD" id="cd00014">
    <property type="entry name" value="CH_SF"/>
    <property type="match status" value="1"/>
</dbReference>
<dbReference type="Gene3D" id="1.10.418.10">
    <property type="entry name" value="Calponin-like domain"/>
    <property type="match status" value="1"/>
</dbReference>
<evidence type="ECO:0000313" key="3">
    <source>
        <dbReference type="Proteomes" id="UP000006729"/>
    </source>
</evidence>
<feature type="region of interest" description="Disordered" evidence="1">
    <location>
        <begin position="798"/>
        <end position="827"/>
    </location>
</feature>
<evidence type="ECO:0000313" key="2">
    <source>
        <dbReference type="EMBL" id="PNT41157.1"/>
    </source>
</evidence>
<dbReference type="EMBL" id="CM009293">
    <property type="protein sequence ID" value="PNT41157.1"/>
    <property type="molecule type" value="Genomic_DNA"/>
</dbReference>
<gene>
    <name evidence="2" type="ORF">POPTR_004G140000</name>
</gene>
<dbReference type="Proteomes" id="UP000006729">
    <property type="component" value="Chromosome 4"/>
</dbReference>
<dbReference type="STRING" id="3694.A0A2K2AUE7"/>
<feature type="compositionally biased region" description="Polar residues" evidence="1">
    <location>
        <begin position="814"/>
        <end position="827"/>
    </location>
</feature>
<dbReference type="PANTHER" id="PTHR46756">
    <property type="entry name" value="TRANSGELIN"/>
    <property type="match status" value="1"/>
</dbReference>
<feature type="compositionally biased region" description="Low complexity" evidence="1">
    <location>
        <begin position="414"/>
        <end position="424"/>
    </location>
</feature>
<feature type="region of interest" description="Disordered" evidence="1">
    <location>
        <begin position="216"/>
        <end position="248"/>
    </location>
</feature>
<evidence type="ECO:0000256" key="1">
    <source>
        <dbReference type="SAM" id="MobiDB-lite"/>
    </source>
</evidence>
<reference evidence="2 3" key="1">
    <citation type="journal article" date="2006" name="Science">
        <title>The genome of black cottonwood, Populus trichocarpa (Torr. &amp; Gray).</title>
        <authorList>
            <person name="Tuskan G.A."/>
            <person name="Difazio S."/>
            <person name="Jansson S."/>
            <person name="Bohlmann J."/>
            <person name="Grigoriev I."/>
            <person name="Hellsten U."/>
            <person name="Putnam N."/>
            <person name="Ralph S."/>
            <person name="Rombauts S."/>
            <person name="Salamov A."/>
            <person name="Schein J."/>
            <person name="Sterck L."/>
            <person name="Aerts A."/>
            <person name="Bhalerao R.R."/>
            <person name="Bhalerao R.P."/>
            <person name="Blaudez D."/>
            <person name="Boerjan W."/>
            <person name="Brun A."/>
            <person name="Brunner A."/>
            <person name="Busov V."/>
            <person name="Campbell M."/>
            <person name="Carlson J."/>
            <person name="Chalot M."/>
            <person name="Chapman J."/>
            <person name="Chen G.L."/>
            <person name="Cooper D."/>
            <person name="Coutinho P.M."/>
            <person name="Couturier J."/>
            <person name="Covert S."/>
            <person name="Cronk Q."/>
            <person name="Cunningham R."/>
            <person name="Davis J."/>
            <person name="Degroeve S."/>
            <person name="Dejardin A."/>
            <person name="Depamphilis C."/>
            <person name="Detter J."/>
            <person name="Dirks B."/>
            <person name="Dubchak I."/>
            <person name="Duplessis S."/>
            <person name="Ehlting J."/>
            <person name="Ellis B."/>
            <person name="Gendler K."/>
            <person name="Goodstein D."/>
            <person name="Gribskov M."/>
            <person name="Grimwood J."/>
            <person name="Groover A."/>
            <person name="Gunter L."/>
            <person name="Hamberger B."/>
            <person name="Heinze B."/>
            <person name="Helariutta Y."/>
            <person name="Henrissat B."/>
            <person name="Holligan D."/>
            <person name="Holt R."/>
            <person name="Huang W."/>
            <person name="Islam-Faridi N."/>
            <person name="Jones S."/>
            <person name="Jones-Rhoades M."/>
            <person name="Jorgensen R."/>
            <person name="Joshi C."/>
            <person name="Kangasjarvi J."/>
            <person name="Karlsson J."/>
            <person name="Kelleher C."/>
            <person name="Kirkpatrick R."/>
            <person name="Kirst M."/>
            <person name="Kohler A."/>
            <person name="Kalluri U."/>
            <person name="Larimer F."/>
            <person name="Leebens-Mack J."/>
            <person name="Leple J.C."/>
            <person name="Locascio P."/>
            <person name="Lou Y."/>
            <person name="Lucas S."/>
            <person name="Martin F."/>
            <person name="Montanini B."/>
            <person name="Napoli C."/>
            <person name="Nelson D.R."/>
            <person name="Nelson C."/>
            <person name="Nieminen K."/>
            <person name="Nilsson O."/>
            <person name="Pereda V."/>
            <person name="Peter G."/>
            <person name="Philippe R."/>
            <person name="Pilate G."/>
            <person name="Poliakov A."/>
            <person name="Razumovskaya J."/>
            <person name="Richardson P."/>
            <person name="Rinaldi C."/>
            <person name="Ritland K."/>
            <person name="Rouze P."/>
            <person name="Ryaboy D."/>
            <person name="Schmutz J."/>
            <person name="Schrader J."/>
            <person name="Segerman B."/>
            <person name="Shin H."/>
            <person name="Siddiqui A."/>
            <person name="Sterky F."/>
            <person name="Terry A."/>
            <person name="Tsai C.J."/>
            <person name="Uberbacher E."/>
            <person name="Unneberg P."/>
            <person name="Vahala J."/>
            <person name="Wall K."/>
            <person name="Wessler S."/>
            <person name="Yang G."/>
            <person name="Yin T."/>
            <person name="Douglas C."/>
            <person name="Marra M."/>
            <person name="Sandberg G."/>
            <person name="Van de Peer Y."/>
            <person name="Rokhsar D."/>
        </authorList>
    </citation>
    <scope>NUCLEOTIDE SEQUENCE [LARGE SCALE GENOMIC DNA]</scope>
    <source>
        <strain evidence="3">cv. Nisqually</strain>
    </source>
</reference>
<dbReference type="GO" id="GO:0051764">
    <property type="term" value="P:actin crosslink formation"/>
    <property type="evidence" value="ECO:0000318"/>
    <property type="project" value="GO_Central"/>
</dbReference>
<evidence type="ECO:0008006" key="4">
    <source>
        <dbReference type="Google" id="ProtNLM"/>
    </source>
</evidence>
<accession>A0A2K2AUE7</accession>
<name>A0A2K2AUE7_POPTR</name>
<protein>
    <recommendedName>
        <fullName evidence="4">Calponin-homology (CH) domain-containing protein</fullName>
    </recommendedName>
</protein>
<dbReference type="AlphaFoldDB" id="A0A2K2AUE7"/>
<dbReference type="InParanoid" id="A0A2K2AUE7"/>
<dbReference type="ExpressionAtlas" id="A0A2K2AUE7">
    <property type="expression patterns" value="baseline and differential"/>
</dbReference>
<keyword evidence="3" id="KW-1185">Reference proteome</keyword>
<organism evidence="2 3">
    <name type="scientific">Populus trichocarpa</name>
    <name type="common">Western balsam poplar</name>
    <name type="synonym">Populus balsamifera subsp. trichocarpa</name>
    <dbReference type="NCBI Taxonomy" id="3694"/>
    <lineage>
        <taxon>Eukaryota</taxon>
        <taxon>Viridiplantae</taxon>
        <taxon>Streptophyta</taxon>
        <taxon>Embryophyta</taxon>
        <taxon>Tracheophyta</taxon>
        <taxon>Spermatophyta</taxon>
        <taxon>Magnoliopsida</taxon>
        <taxon>eudicotyledons</taxon>
        <taxon>Gunneridae</taxon>
        <taxon>Pentapetalae</taxon>
        <taxon>rosids</taxon>
        <taxon>fabids</taxon>
        <taxon>Malpighiales</taxon>
        <taxon>Salicaceae</taxon>
        <taxon>Saliceae</taxon>
        <taxon>Populus</taxon>
    </lineage>
</organism>
<dbReference type="SUPFAM" id="SSF47576">
    <property type="entry name" value="Calponin-homology domain, CH-domain"/>
    <property type="match status" value="1"/>
</dbReference>
<sequence length="930" mass="104060">MVVVVVSGHDGGDESPQVLRAGSAASFGCAGGGESSSWPSASSSSSSSESSFRELDDVFLQTQARIWLGEVLQTRSDEQLPIADLIADGELLFETSRVIWRMLSTKHMELRYVKAYKYEPFASRRSCGSRYLPYSNVDSFLKICKILGMAGIDLFSPSDVVEKRDTRKVCMCIRSLSKKARSSHLNVPDFDIVTYTVTMPTDMVGNIRRNLELSHHSFSSSASKTPHHEPRQRSRQKHSNATSEGNGDSYFEEYAEVESVFMLESGSSVSSCSNDISSQMNSDSMNSLGASLSVKGHSPGQCSLELEDQNQHRDECSKRQWHEDHLNESTRSICSQHLENDHHLDGGLSTSVVESNMYLGSRSSYTEIGAKHSCENSGMDLIHFDLSLEDDASVVGDSEDCSTPRGNRNDDVEVSSTSSMSSVSGPVQKLNFEDQLDEEDDFKTVWFPESSNSMVTFLIKKSVDRSESQEKVIYNTPVGSLITDCEEESPFDMKVMDIGFSSKLSVPCTQIEHSDHAFLHKSGSCMSQANTDLGYGEDRELFADWSSFSHEFNQWDQKGKHRFAVVPTRASSLSLSQVDSPEENLPSVRSKARGDALWPENTNIKGIVGDNDTEGHNATMVESDLENGKLPNKCLQTTCFNSIKNKTHKESDSPDRIAAMVDSEKCHEFKSSEDSSGFQPLCDSSVFQSQGPQIPDEHRCSTTEYSENVGENSDQVSIYEKKDMICSTENMDRVDDQNHEKVQILAIENSNVTEGLSVEKADCKPPRRPLLKTVAKGTAVVGVLLFLLHFRKNDTEKTDQSVKQSNRLGKASGRNFSSLKSQKGSRTNRMYPAEKLRFGRKRWPELMNEFTSSVSDRNRGSCRWSSIGLPLFLLIQRVLISMKMPFSVKWKQLIFTIRCFDFFVTKFCSLSRVMYLHIQHYCPCNRLTYS</sequence>